<dbReference type="InterPro" id="IPR016181">
    <property type="entry name" value="Acyl_CoA_acyltransferase"/>
</dbReference>
<dbReference type="RefSeq" id="WP_115588413.1">
    <property type="nucleotide sequence ID" value="NZ_CP032099.1"/>
</dbReference>
<dbReference type="CDD" id="cd04301">
    <property type="entry name" value="NAT_SF"/>
    <property type="match status" value="1"/>
</dbReference>
<reference evidence="2 4" key="2">
    <citation type="submission" date="2018-08" db="EMBL/GenBank/DDBJ databases">
        <title>Complete genome of the Arcobacter skirrowii type strain LMG 6621.</title>
        <authorList>
            <person name="Miller W.G."/>
            <person name="Yee E."/>
            <person name="Bono J.L."/>
        </authorList>
    </citation>
    <scope>NUCLEOTIDE SEQUENCE [LARGE SCALE GENOMIC DNA]</scope>
    <source>
        <strain evidence="2 4">CCUG 10374</strain>
    </source>
</reference>
<dbReference type="SUPFAM" id="SSF55729">
    <property type="entry name" value="Acyl-CoA N-acyltransferases (Nat)"/>
    <property type="match status" value="1"/>
</dbReference>
<sequence length="155" mass="18407">MIKNIMLIRKILKSDIKNCAELYKEIFNQSLWEESWTYEEANNRLNYIFESKGFVGFIATYENLIWGFVLGNIEPYTKGNAFYLREMCVKTQKQNKGIGKELISHLHHELKNLKIVRSYLITQQNSPASDFYLRNGYFYQKEDGVYESFFLIKNS</sequence>
<accession>A0AAD0SKE3</accession>
<name>A0AAD0SKE3_9BACT</name>
<dbReference type="GeneID" id="61750149"/>
<evidence type="ECO:0000313" key="5">
    <source>
        <dbReference type="Proteomes" id="UP000290580"/>
    </source>
</evidence>
<dbReference type="Gene3D" id="3.40.630.30">
    <property type="match status" value="1"/>
</dbReference>
<gene>
    <name evidence="2" type="ORF">ASKIR_0395</name>
    <name evidence="3" type="ORF">CP959_01735</name>
</gene>
<feature type="domain" description="N-acetyltransferase" evidence="1">
    <location>
        <begin position="6"/>
        <end position="155"/>
    </location>
</feature>
<reference evidence="3 5" key="1">
    <citation type="submission" date="2017-09" db="EMBL/GenBank/DDBJ databases">
        <title>Genomics of the genus Arcobacter.</title>
        <authorList>
            <person name="Perez-Cataluna A."/>
            <person name="Figueras M.J."/>
            <person name="Salas-Masso N."/>
        </authorList>
    </citation>
    <scope>NUCLEOTIDE SEQUENCE [LARGE SCALE GENOMIC DNA]</scope>
    <source>
        <strain evidence="3 5">LMG 6621</strain>
    </source>
</reference>
<proteinExistence type="predicted"/>
<dbReference type="Proteomes" id="UP000262029">
    <property type="component" value="Chromosome"/>
</dbReference>
<keyword evidence="5" id="KW-1185">Reference proteome</keyword>
<dbReference type="GO" id="GO:0016747">
    <property type="term" value="F:acyltransferase activity, transferring groups other than amino-acyl groups"/>
    <property type="evidence" value="ECO:0007669"/>
    <property type="project" value="InterPro"/>
</dbReference>
<organism evidence="2 4">
    <name type="scientific">Aliarcobacter skirrowii CCUG 10374</name>
    <dbReference type="NCBI Taxonomy" id="1032239"/>
    <lineage>
        <taxon>Bacteria</taxon>
        <taxon>Pseudomonadati</taxon>
        <taxon>Campylobacterota</taxon>
        <taxon>Epsilonproteobacteria</taxon>
        <taxon>Campylobacterales</taxon>
        <taxon>Arcobacteraceae</taxon>
        <taxon>Aliarcobacter</taxon>
    </lineage>
</organism>
<dbReference type="EMBL" id="CP032099">
    <property type="protein sequence ID" value="AXX84230.1"/>
    <property type="molecule type" value="Genomic_DNA"/>
</dbReference>
<dbReference type="AlphaFoldDB" id="A0AAD0SKE3"/>
<evidence type="ECO:0000313" key="4">
    <source>
        <dbReference type="Proteomes" id="UP000262029"/>
    </source>
</evidence>
<dbReference type="PROSITE" id="PS51186">
    <property type="entry name" value="GNAT"/>
    <property type="match status" value="1"/>
</dbReference>
<dbReference type="InterPro" id="IPR000182">
    <property type="entry name" value="GNAT_dom"/>
</dbReference>
<evidence type="ECO:0000313" key="3">
    <source>
        <dbReference type="EMBL" id="RXI26840.1"/>
    </source>
</evidence>
<dbReference type="EMBL" id="NXIC01000001">
    <property type="protein sequence ID" value="RXI26840.1"/>
    <property type="molecule type" value="Genomic_DNA"/>
</dbReference>
<evidence type="ECO:0000313" key="2">
    <source>
        <dbReference type="EMBL" id="AXX84230.1"/>
    </source>
</evidence>
<dbReference type="Pfam" id="PF13508">
    <property type="entry name" value="Acetyltransf_7"/>
    <property type="match status" value="1"/>
</dbReference>
<dbReference type="Proteomes" id="UP000290580">
    <property type="component" value="Unassembled WGS sequence"/>
</dbReference>
<protein>
    <submittedName>
        <fullName evidence="2 3">Acetyltransferase</fullName>
    </submittedName>
</protein>
<evidence type="ECO:0000259" key="1">
    <source>
        <dbReference type="PROSITE" id="PS51186"/>
    </source>
</evidence>